<proteinExistence type="predicted"/>
<evidence type="ECO:0000259" key="2">
    <source>
        <dbReference type="Pfam" id="PF03413"/>
    </source>
</evidence>
<protein>
    <recommendedName>
        <fullName evidence="2">PepSY domain-containing protein</fullName>
    </recommendedName>
</protein>
<reference evidence="3" key="1">
    <citation type="submission" date="2019-04" db="EMBL/GenBank/DDBJ databases">
        <authorList>
            <person name="Brambilla D."/>
        </authorList>
    </citation>
    <scope>NUCLEOTIDE SEQUENCE</scope>
    <source>
        <strain evidence="3">BAL1</strain>
    </source>
</reference>
<evidence type="ECO:0000313" key="3">
    <source>
        <dbReference type="EMBL" id="VHO04893.1"/>
    </source>
</evidence>
<gene>
    <name evidence="3" type="ORF">BAL341_2166</name>
</gene>
<dbReference type="AlphaFoldDB" id="A0A486XQL4"/>
<feature type="chain" id="PRO_5019750225" description="PepSY domain-containing protein" evidence="1">
    <location>
        <begin position="27"/>
        <end position="90"/>
    </location>
</feature>
<accession>A0A486XQL4</accession>
<organism evidence="3">
    <name type="scientific">Rheinheimera sp. BAL341</name>
    <dbReference type="NCBI Taxonomy" id="1708203"/>
    <lineage>
        <taxon>Bacteria</taxon>
        <taxon>Pseudomonadati</taxon>
        <taxon>Pseudomonadota</taxon>
        <taxon>Gammaproteobacteria</taxon>
        <taxon>Chromatiales</taxon>
        <taxon>Chromatiaceae</taxon>
        <taxon>Rheinheimera</taxon>
    </lineage>
</organism>
<dbReference type="Gene3D" id="3.10.450.40">
    <property type="match status" value="1"/>
</dbReference>
<sequence>MLRIKRLMLMSVLLCQTMMSSGNVLAMTSPKRLDVTKEQAAMLAQQRYPGKIVKLKAEQQYYRIRVLQSDGRVITVLVDGRTGRVQKEGN</sequence>
<dbReference type="InterPro" id="IPR025711">
    <property type="entry name" value="PepSY"/>
</dbReference>
<evidence type="ECO:0000256" key="1">
    <source>
        <dbReference type="SAM" id="SignalP"/>
    </source>
</evidence>
<dbReference type="EMBL" id="CAAJGR010000118">
    <property type="protein sequence ID" value="VHO04893.1"/>
    <property type="molecule type" value="Genomic_DNA"/>
</dbReference>
<feature type="signal peptide" evidence="1">
    <location>
        <begin position="1"/>
        <end position="26"/>
    </location>
</feature>
<name>A0A486XQL4_9GAMM</name>
<feature type="domain" description="PepSY" evidence="2">
    <location>
        <begin position="35"/>
        <end position="87"/>
    </location>
</feature>
<dbReference type="Pfam" id="PF03413">
    <property type="entry name" value="PepSY"/>
    <property type="match status" value="1"/>
</dbReference>
<keyword evidence="1" id="KW-0732">Signal</keyword>